<dbReference type="Proteomes" id="UP000411588">
    <property type="component" value="Unassembled WGS sequence"/>
</dbReference>
<organism evidence="3 4">
    <name type="scientific">Clostridioides difficile</name>
    <name type="common">Peptoclostridium difficile</name>
    <dbReference type="NCBI Taxonomy" id="1496"/>
    <lineage>
        <taxon>Bacteria</taxon>
        <taxon>Bacillati</taxon>
        <taxon>Bacillota</taxon>
        <taxon>Clostridia</taxon>
        <taxon>Peptostreptococcales</taxon>
        <taxon>Peptostreptococcaceae</taxon>
        <taxon>Clostridioides</taxon>
    </lineage>
</organism>
<comment type="caution">
    <text evidence="3">The sequence shown here is derived from an EMBL/GenBank/DDBJ whole genome shotgun (WGS) entry which is preliminary data.</text>
</comment>
<accession>A0AB74QJC7</accession>
<dbReference type="AlphaFoldDB" id="A0AB74QJC7"/>
<keyword evidence="2" id="KW-0175">Coiled coil</keyword>
<dbReference type="NCBIfam" id="NF041497">
    <property type="entry name" value="MobV"/>
    <property type="match status" value="1"/>
</dbReference>
<comment type="similarity">
    <text evidence="1">Belongs to the plasmid mobilization pre family.</text>
</comment>
<dbReference type="RefSeq" id="WP_077701718.1">
    <property type="nucleotide sequence ID" value="NZ_BITU01000105.1"/>
</dbReference>
<dbReference type="Gene3D" id="3.30.930.30">
    <property type="match status" value="1"/>
</dbReference>
<dbReference type="InterPro" id="IPR001668">
    <property type="entry name" value="Mob_Pre"/>
</dbReference>
<evidence type="ECO:0000256" key="2">
    <source>
        <dbReference type="SAM" id="Coils"/>
    </source>
</evidence>
<feature type="coiled-coil region" evidence="2">
    <location>
        <begin position="255"/>
        <end position="374"/>
    </location>
</feature>
<protein>
    <submittedName>
        <fullName evidence="3">Plasmid recombination-like protein</fullName>
    </submittedName>
</protein>
<dbReference type="CDD" id="cd17242">
    <property type="entry name" value="MobM_relaxase"/>
    <property type="match status" value="1"/>
</dbReference>
<dbReference type="EMBL" id="CAADAN010000030">
    <property type="protein sequence ID" value="VFD36692.1"/>
    <property type="molecule type" value="Genomic_DNA"/>
</dbReference>
<gene>
    <name evidence="3" type="ORF">SAMEA1402399_04111</name>
</gene>
<evidence type="ECO:0000313" key="3">
    <source>
        <dbReference type="EMBL" id="VFD36692.1"/>
    </source>
</evidence>
<reference evidence="3 4" key="1">
    <citation type="submission" date="2019-02" db="EMBL/GenBank/DDBJ databases">
        <authorList>
            <consortium name="Pathogen Informatics"/>
        </authorList>
    </citation>
    <scope>NUCLEOTIDE SEQUENCE [LARGE SCALE GENOMIC DNA]</scope>
    <source>
        <strain evidence="4">clo34</strain>
    </source>
</reference>
<evidence type="ECO:0000256" key="1">
    <source>
        <dbReference type="ARBA" id="ARBA00010657"/>
    </source>
</evidence>
<dbReference type="GO" id="GO:0006310">
    <property type="term" value="P:DNA recombination"/>
    <property type="evidence" value="ECO:0007669"/>
    <property type="project" value="InterPro"/>
</dbReference>
<sequence length="469" mass="56188">MAFFVYHLAKYSKNNIVGIQKHNQRQNKSYKNKDIDMSKSKLNIDFENKDRIKYLEKVEKIIKENRTKGKVIRKDAILMCESVISASPEFFLGMEQSEKEKYFKYSYEFLKDRYGEKNVISATVHFDETTPHMHFSFVPITSDGKLSARDLITRIELKKIQDELPIYLQSKGFDIKRGREHSEARHMQPEDYKKQQIQELRELENKLEYVKKLFKGFEKPLNSFNELEPANIKKNLITGKETVYKNDYDEVIDILKGTMKENLELKEKLHNEQLKTRNLEVKLNTVNEYERLTHEKEKKLKLEKEEFEEQKQLISEREKNIEKVLENKDKNNKKILDEKEVEINELEKQYKNLSRKYNNTIREYEKVIEEFSNNDIYIIFNKSSTKEIQENDTYKFKDANNFIKELNKMCFTNNETREIGFQMSFGINNGVFMEKNIILGQYRDMDLKREIISINKSNNKVLSKDLFRY</sequence>
<name>A0AB74QJC7_CLODI</name>
<proteinExistence type="inferred from homology"/>
<dbReference type="Pfam" id="PF01076">
    <property type="entry name" value="Mob_Pre"/>
    <property type="match status" value="1"/>
</dbReference>
<evidence type="ECO:0000313" key="4">
    <source>
        <dbReference type="Proteomes" id="UP000411588"/>
    </source>
</evidence>
<dbReference type="GO" id="GO:0003677">
    <property type="term" value="F:DNA binding"/>
    <property type="evidence" value="ECO:0007669"/>
    <property type="project" value="InterPro"/>
</dbReference>